<sequence>MLLKSCDSLKVCIKVADFYRVNKVVRNNAHPLPHIEATLQSLSGKKIFTTLDLLAGYWQIPLDEKSKPITAFAIGSELFEWNVLPFGLVTSPAIFQATMEAVVGDLLGKSAFVYVDDLLIASETLEQHQTDLREILTRIRGSGMKLRASKCHIAQKEVEYLGHRITPDGVKTEEAKVEKMRKFSRPTNSKELQSFWDWWDIIANSF</sequence>
<accession>A0A8R1IIG6</accession>
<organism evidence="2 3">
    <name type="scientific">Caenorhabditis japonica</name>
    <dbReference type="NCBI Taxonomy" id="281687"/>
    <lineage>
        <taxon>Eukaryota</taxon>
        <taxon>Metazoa</taxon>
        <taxon>Ecdysozoa</taxon>
        <taxon>Nematoda</taxon>
        <taxon>Chromadorea</taxon>
        <taxon>Rhabditida</taxon>
        <taxon>Rhabditina</taxon>
        <taxon>Rhabditomorpha</taxon>
        <taxon>Rhabditoidea</taxon>
        <taxon>Rhabditidae</taxon>
        <taxon>Peloderinae</taxon>
        <taxon>Caenorhabditis</taxon>
    </lineage>
</organism>
<dbReference type="PANTHER" id="PTHR33064:SF37">
    <property type="entry name" value="RIBONUCLEASE H"/>
    <property type="match status" value="1"/>
</dbReference>
<protein>
    <submittedName>
        <fullName evidence="2">Reverse transcriptase domain-containing protein</fullName>
    </submittedName>
</protein>
<evidence type="ECO:0000313" key="3">
    <source>
        <dbReference type="Proteomes" id="UP000005237"/>
    </source>
</evidence>
<dbReference type="InterPro" id="IPR000477">
    <property type="entry name" value="RT_dom"/>
</dbReference>
<name>A0A8R1IIG6_CAEJA</name>
<reference evidence="3" key="1">
    <citation type="submission" date="2010-08" db="EMBL/GenBank/DDBJ databases">
        <authorList>
            <consortium name="Caenorhabditis japonica Sequencing Consortium"/>
            <person name="Wilson R.K."/>
        </authorList>
    </citation>
    <scope>NUCLEOTIDE SEQUENCE [LARGE SCALE GENOMIC DNA]</scope>
    <source>
        <strain evidence="3">DF5081</strain>
    </source>
</reference>
<keyword evidence="3" id="KW-1185">Reference proteome</keyword>
<dbReference type="EnsemblMetazoa" id="CJA35328.1">
    <property type="protein sequence ID" value="CJA35328.1"/>
    <property type="gene ID" value="WBGene00211175"/>
</dbReference>
<feature type="domain" description="Reverse transcriptase" evidence="1">
    <location>
        <begin position="1"/>
        <end position="165"/>
    </location>
</feature>
<dbReference type="Proteomes" id="UP000005237">
    <property type="component" value="Unassembled WGS sequence"/>
</dbReference>
<dbReference type="InterPro" id="IPR051320">
    <property type="entry name" value="Viral_Replic_Matur_Polypro"/>
</dbReference>
<dbReference type="Pfam" id="PF00078">
    <property type="entry name" value="RVT_1"/>
    <property type="match status" value="1"/>
</dbReference>
<dbReference type="PROSITE" id="PS50878">
    <property type="entry name" value="RT_POL"/>
    <property type="match status" value="1"/>
</dbReference>
<dbReference type="AlphaFoldDB" id="A0A8R1IIG6"/>
<evidence type="ECO:0000313" key="2">
    <source>
        <dbReference type="EnsemblMetazoa" id="CJA35328.1"/>
    </source>
</evidence>
<dbReference type="CDD" id="cd01647">
    <property type="entry name" value="RT_LTR"/>
    <property type="match status" value="1"/>
</dbReference>
<dbReference type="InterPro" id="IPR043128">
    <property type="entry name" value="Rev_trsase/Diguanyl_cyclase"/>
</dbReference>
<dbReference type="InterPro" id="IPR043502">
    <property type="entry name" value="DNA/RNA_pol_sf"/>
</dbReference>
<dbReference type="Gene3D" id="3.10.10.10">
    <property type="entry name" value="HIV Type 1 Reverse Transcriptase, subunit A, domain 1"/>
    <property type="match status" value="1"/>
</dbReference>
<dbReference type="PANTHER" id="PTHR33064">
    <property type="entry name" value="POL PROTEIN"/>
    <property type="match status" value="1"/>
</dbReference>
<proteinExistence type="predicted"/>
<dbReference type="SUPFAM" id="SSF56672">
    <property type="entry name" value="DNA/RNA polymerases"/>
    <property type="match status" value="1"/>
</dbReference>
<dbReference type="Gene3D" id="3.30.70.270">
    <property type="match status" value="1"/>
</dbReference>
<evidence type="ECO:0000259" key="1">
    <source>
        <dbReference type="PROSITE" id="PS50878"/>
    </source>
</evidence>
<reference evidence="2" key="2">
    <citation type="submission" date="2022-06" db="UniProtKB">
        <authorList>
            <consortium name="EnsemblMetazoa"/>
        </authorList>
    </citation>
    <scope>IDENTIFICATION</scope>
    <source>
        <strain evidence="2">DF5081</strain>
    </source>
</reference>